<feature type="compositionally biased region" description="Acidic residues" evidence="1">
    <location>
        <begin position="116"/>
        <end position="137"/>
    </location>
</feature>
<dbReference type="PANTHER" id="PTHR34606:SF15">
    <property type="entry name" value="BON DOMAIN-CONTAINING PROTEIN"/>
    <property type="match status" value="1"/>
</dbReference>
<dbReference type="InterPro" id="IPR051686">
    <property type="entry name" value="Lipoprotein_DolP"/>
</dbReference>
<feature type="signal peptide" evidence="2">
    <location>
        <begin position="1"/>
        <end position="20"/>
    </location>
</feature>
<dbReference type="PROSITE" id="PS50914">
    <property type="entry name" value="BON"/>
    <property type="match status" value="2"/>
</dbReference>
<dbReference type="InterPro" id="IPR007055">
    <property type="entry name" value="BON_dom"/>
</dbReference>
<evidence type="ECO:0000313" key="4">
    <source>
        <dbReference type="EMBL" id="MBD3584194.1"/>
    </source>
</evidence>
<accession>A0ABR8LJF1</accession>
<evidence type="ECO:0000256" key="2">
    <source>
        <dbReference type="SAM" id="SignalP"/>
    </source>
</evidence>
<dbReference type="EMBL" id="JABBXD010000001">
    <property type="protein sequence ID" value="MBD3584194.1"/>
    <property type="molecule type" value="Genomic_DNA"/>
</dbReference>
<gene>
    <name evidence="4" type="ORF">HHX48_00410</name>
</gene>
<feature type="chain" id="PRO_5045164898" evidence="2">
    <location>
        <begin position="21"/>
        <end position="217"/>
    </location>
</feature>
<comment type="caution">
    <text evidence="4">The sequence shown here is derived from an EMBL/GenBank/DDBJ whole genome shotgun (WGS) entry which is preliminary data.</text>
</comment>
<dbReference type="Gene3D" id="3.30.1340.30">
    <property type="match status" value="2"/>
</dbReference>
<feature type="domain" description="BON" evidence="3">
    <location>
        <begin position="141"/>
        <end position="209"/>
    </location>
</feature>
<evidence type="ECO:0000256" key="1">
    <source>
        <dbReference type="SAM" id="MobiDB-lite"/>
    </source>
</evidence>
<dbReference type="Proteomes" id="UP000624419">
    <property type="component" value="Unassembled WGS sequence"/>
</dbReference>
<protein>
    <submittedName>
        <fullName evidence="4">BON domain-containing protein</fullName>
    </submittedName>
</protein>
<keyword evidence="5" id="KW-1185">Reference proteome</keyword>
<feature type="domain" description="BON" evidence="3">
    <location>
        <begin position="34"/>
        <end position="102"/>
    </location>
</feature>
<keyword evidence="2" id="KW-0732">Signal</keyword>
<dbReference type="Pfam" id="PF04972">
    <property type="entry name" value="BON"/>
    <property type="match status" value="2"/>
</dbReference>
<reference evidence="4 5" key="1">
    <citation type="submission" date="2020-04" db="EMBL/GenBank/DDBJ databases">
        <title>Salinimonas sp. HHU 13199.</title>
        <authorList>
            <person name="Cui X."/>
            <person name="Zhang D."/>
        </authorList>
    </citation>
    <scope>NUCLEOTIDE SEQUENCE [LARGE SCALE GENOMIC DNA]</scope>
    <source>
        <strain evidence="4 5">HHU 13199</strain>
    </source>
</reference>
<dbReference type="RefSeq" id="WP_191021674.1">
    <property type="nucleotide sequence ID" value="NZ_JABBXD010000001.1"/>
</dbReference>
<organism evidence="4 5">
    <name type="scientific">Salinimonas profundi</name>
    <dbReference type="NCBI Taxonomy" id="2729140"/>
    <lineage>
        <taxon>Bacteria</taxon>
        <taxon>Pseudomonadati</taxon>
        <taxon>Pseudomonadota</taxon>
        <taxon>Gammaproteobacteria</taxon>
        <taxon>Alteromonadales</taxon>
        <taxon>Alteromonadaceae</taxon>
        <taxon>Alteromonas/Salinimonas group</taxon>
        <taxon>Salinimonas</taxon>
    </lineage>
</organism>
<sequence>MKRTMLSLIVACTLTTSALAADMKAENDWEKGAKDAWIDGKAEATLLFNGNLNSFDINTDVKNGKVILTGKVKTSVDKKLAEELVENIDGVTAVDNRLTIMQGLENSDGMTASNEMDAEDDMEAAEDDAEEATEDASSELLDAKIATVIKTRLLMDSDISGFDIDVDVEQGNVTLTGEVESDAERELAIEIAQNASDVKNVEDNLKVMKKTAMTDDN</sequence>
<dbReference type="PANTHER" id="PTHR34606">
    <property type="entry name" value="BON DOMAIN-CONTAINING PROTEIN"/>
    <property type="match status" value="1"/>
</dbReference>
<dbReference type="InterPro" id="IPR014004">
    <property type="entry name" value="Transpt-assoc_nodulatn_dom_bac"/>
</dbReference>
<evidence type="ECO:0000259" key="3">
    <source>
        <dbReference type="PROSITE" id="PS50914"/>
    </source>
</evidence>
<dbReference type="SMART" id="SM00749">
    <property type="entry name" value="BON"/>
    <property type="match status" value="2"/>
</dbReference>
<feature type="region of interest" description="Disordered" evidence="1">
    <location>
        <begin position="107"/>
        <end position="137"/>
    </location>
</feature>
<name>A0ABR8LJF1_9ALTE</name>
<evidence type="ECO:0000313" key="5">
    <source>
        <dbReference type="Proteomes" id="UP000624419"/>
    </source>
</evidence>
<proteinExistence type="predicted"/>